<keyword evidence="4" id="KW-0067">ATP-binding</keyword>
<dbReference type="GO" id="GO:0006355">
    <property type="term" value="P:regulation of DNA-templated transcription"/>
    <property type="evidence" value="ECO:0007669"/>
    <property type="project" value="InterPro"/>
</dbReference>
<proteinExistence type="predicted"/>
<protein>
    <recommendedName>
        <fullName evidence="18">SNF2-family ATP dependent chromatin remodeling factor snf21</fullName>
    </recommendedName>
</protein>
<evidence type="ECO:0000313" key="16">
    <source>
        <dbReference type="EMBL" id="EIW86316.1"/>
    </source>
</evidence>
<dbReference type="Proteomes" id="UP000053558">
    <property type="component" value="Unassembled WGS sequence"/>
</dbReference>
<dbReference type="PANTHER" id="PTHR10799">
    <property type="entry name" value="SNF2/RAD54 HELICASE FAMILY"/>
    <property type="match status" value="1"/>
</dbReference>
<evidence type="ECO:0000256" key="1">
    <source>
        <dbReference type="ARBA" id="ARBA00004123"/>
    </source>
</evidence>
<dbReference type="InterPro" id="IPR038718">
    <property type="entry name" value="SNF2-like_sf"/>
</dbReference>
<dbReference type="PRINTS" id="PR00503">
    <property type="entry name" value="BROMODOMAIN"/>
</dbReference>
<dbReference type="InterPro" id="IPR014012">
    <property type="entry name" value="HSA_dom"/>
</dbReference>
<dbReference type="CDD" id="cd17996">
    <property type="entry name" value="DEXHc_SMARCA2_SMARCA4"/>
    <property type="match status" value="1"/>
</dbReference>
<feature type="domain" description="Helicase C-terminal" evidence="13">
    <location>
        <begin position="914"/>
        <end position="1075"/>
    </location>
</feature>
<evidence type="ECO:0008006" key="18">
    <source>
        <dbReference type="Google" id="ProtNLM"/>
    </source>
</evidence>
<keyword evidence="7" id="KW-0804">Transcription</keyword>
<dbReference type="SMART" id="SM01314">
    <property type="entry name" value="SnAC"/>
    <property type="match status" value="1"/>
</dbReference>
<dbReference type="SMART" id="SM00487">
    <property type="entry name" value="DEXDc"/>
    <property type="match status" value="1"/>
</dbReference>
<dbReference type="OMA" id="VNYISHT"/>
<dbReference type="InterPro" id="IPR000330">
    <property type="entry name" value="SNF2_N"/>
</dbReference>
<dbReference type="SMART" id="SM00951">
    <property type="entry name" value="QLQ"/>
    <property type="match status" value="1"/>
</dbReference>
<dbReference type="Pfam" id="PF00271">
    <property type="entry name" value="Helicase_C"/>
    <property type="match status" value="1"/>
</dbReference>
<dbReference type="OrthoDB" id="5857104at2759"/>
<feature type="region of interest" description="Disordered" evidence="10">
    <location>
        <begin position="1217"/>
        <end position="1295"/>
    </location>
</feature>
<dbReference type="Gene3D" id="1.20.920.10">
    <property type="entry name" value="Bromodomain-like"/>
    <property type="match status" value="1"/>
</dbReference>
<dbReference type="Gene3D" id="1.20.5.170">
    <property type="match status" value="1"/>
</dbReference>
<dbReference type="InterPro" id="IPR036427">
    <property type="entry name" value="Bromodomain-like_sf"/>
</dbReference>
<reference evidence="17" key="1">
    <citation type="journal article" date="2012" name="Science">
        <title>The Paleozoic origin of enzymatic lignin decomposition reconstructed from 31 fungal genomes.</title>
        <authorList>
            <person name="Floudas D."/>
            <person name="Binder M."/>
            <person name="Riley R."/>
            <person name="Barry K."/>
            <person name="Blanchette R.A."/>
            <person name="Henrissat B."/>
            <person name="Martinez A.T."/>
            <person name="Otillar R."/>
            <person name="Spatafora J.W."/>
            <person name="Yadav J.S."/>
            <person name="Aerts A."/>
            <person name="Benoit I."/>
            <person name="Boyd A."/>
            <person name="Carlson A."/>
            <person name="Copeland A."/>
            <person name="Coutinho P.M."/>
            <person name="de Vries R.P."/>
            <person name="Ferreira P."/>
            <person name="Findley K."/>
            <person name="Foster B."/>
            <person name="Gaskell J."/>
            <person name="Glotzer D."/>
            <person name="Gorecki P."/>
            <person name="Heitman J."/>
            <person name="Hesse C."/>
            <person name="Hori C."/>
            <person name="Igarashi K."/>
            <person name="Jurgens J.A."/>
            <person name="Kallen N."/>
            <person name="Kersten P."/>
            <person name="Kohler A."/>
            <person name="Kuees U."/>
            <person name="Kumar T.K.A."/>
            <person name="Kuo A."/>
            <person name="LaButti K."/>
            <person name="Larrondo L.F."/>
            <person name="Lindquist E."/>
            <person name="Ling A."/>
            <person name="Lombard V."/>
            <person name="Lucas S."/>
            <person name="Lundell T."/>
            <person name="Martin R."/>
            <person name="McLaughlin D.J."/>
            <person name="Morgenstern I."/>
            <person name="Morin E."/>
            <person name="Murat C."/>
            <person name="Nagy L.G."/>
            <person name="Nolan M."/>
            <person name="Ohm R.A."/>
            <person name="Patyshakuliyeva A."/>
            <person name="Rokas A."/>
            <person name="Ruiz-Duenas F.J."/>
            <person name="Sabat G."/>
            <person name="Salamov A."/>
            <person name="Samejima M."/>
            <person name="Schmutz J."/>
            <person name="Slot J.C."/>
            <person name="St John F."/>
            <person name="Stenlid J."/>
            <person name="Sun H."/>
            <person name="Sun S."/>
            <person name="Syed K."/>
            <person name="Tsang A."/>
            <person name="Wiebenga A."/>
            <person name="Young D."/>
            <person name="Pisabarro A."/>
            <person name="Eastwood D.C."/>
            <person name="Martin F."/>
            <person name="Cullen D."/>
            <person name="Grigoriev I.V."/>
            <person name="Hibbett D.S."/>
        </authorList>
    </citation>
    <scope>NUCLEOTIDE SEQUENCE [LARGE SCALE GENOMIC DNA]</scope>
    <source>
        <strain evidence="17">RWD-64-598 SS2</strain>
    </source>
</reference>
<dbReference type="EMBL" id="JH711573">
    <property type="protein sequence ID" value="EIW86316.1"/>
    <property type="molecule type" value="Genomic_DNA"/>
</dbReference>
<dbReference type="PROSITE" id="PS51194">
    <property type="entry name" value="HELICASE_CTER"/>
    <property type="match status" value="1"/>
</dbReference>
<dbReference type="Pfam" id="PF00176">
    <property type="entry name" value="SNF2-rel_dom"/>
    <property type="match status" value="1"/>
</dbReference>
<feature type="region of interest" description="Disordered" evidence="10">
    <location>
        <begin position="93"/>
        <end position="127"/>
    </location>
</feature>
<dbReference type="Pfam" id="PF14619">
    <property type="entry name" value="SnAC"/>
    <property type="match status" value="1"/>
</dbReference>
<evidence type="ECO:0000256" key="8">
    <source>
        <dbReference type="ARBA" id="ARBA00023242"/>
    </source>
</evidence>
<dbReference type="CDD" id="cd18793">
    <property type="entry name" value="SF2_C_SNF"/>
    <property type="match status" value="1"/>
</dbReference>
<dbReference type="InterPro" id="IPR014001">
    <property type="entry name" value="Helicase_ATP-bd"/>
</dbReference>
<sequence length="1465" mass="165557">MAGSFQPQNISLQDPQQYPQFAHVPQTVKNLPPKERLQLAINRITELKRQGFTPETNPEIITLQKFINTALSKGNFDPTQLHAIDGQQAINGHAQPLQNGVPLNGQSITSGPVPSQPVPPPSSTPVSFTHDQINALRAQIMAFKLISRGQPVPDQLQQAIRVQNASVPELDKLLQNPDLSARILDSAVKVQKGVVPPGTSPVPTQDHSAVAAAAAGAVKDEDPAAPSFVNGELSKTQLLEDDSKTGVYPYNALRYPFTHLQRPKDLDPSLFASRLQRLLIPSITPAGLDVHHVINERDRFIEARIQQRIGELESLPATMGEGGFDSMTDDILNGSNESENEPPKTVHPPVDENAKLQALIELKKLRLLEKQRALRASVAERLIQGTLLPFNRADFRRNRRPTLRDVQQTEQLERRQRVDRERRAKHKHVEQLGVICAHGREVVAVNRSAQDRVLRLGRAVLSLHAVTEKEEQKRIERISKERLKALKADDEETYMKLIDSAKDTRITHLLRQTDAYLDSLAQAVVAQQNEAGVPPSEGPVSDEPTNEATFGAQVDADAVDDKGKVDYYAVAHRISERITKQPGILIGGTLKDYQIKGLQWMVSLYNNKLNGILADEMGLGKTIQTIALVTFLIEVKKQRGPYLVIVPLSTMTNWSGEFAKWAPDVNMISYKGNPAQRRALQNDLRMGQFQVLLTTYEYIIKDRPILSKMKWVHMIIDEGHRMKNTQSKLSQTLTQYYHSRYRLILTGTPLQNNLPELWSLLNFVLPKIFNSVKSFDEWFNTPFANSGTGDKIELNEEEALLIIRRLHKVLRPFLLRRLKKDVESELPDKVEKVIKIRMSGLQSQLYRQMKKFKMIADGNESKGKSGGVKGLSNELMQLRKICQHPFLFESVEDKVNPSGMIDDKLIRSSGKLELLSRVLPKFFHTGHRVLIFFQMTKVMDIMEDFLKFMHWKYLRLDGGTKTEERAEYVRLFNAKDSEIQVFILSTRAGGLGLNLQTADTVIIFDSDWNPHADLQAQDRAHRIGQTKAVRILRFITEKSVEEAMYARARFKLDIDDKVIQAGRFDNKSTQEEQEEFLRSILEADQDEENEEAGDMNDDELNEILARSDEEVVIFRDMDQKRERDALQEWRNKGGRGKPPMPLMQVEELPDCYQTDEPFMPKELEDVVEGRGQRRRNVVSYNDGLSDEQWAMAIEDGEDLEELVDRARGRKERRAANKLIKDTEVSGRGTPASDSGRGRLKKGKSKAEFGTPVPNSKRKRGMKSMSATPSVNGDEDDEDRGDSKRRKTKGPELSAGVKDKMKKAFNECFKAVSACADDTGRKRCELFKDPPDRRDYPDYYQLISQPMALSILRKRINSNYYKSITQFKADWSLMFNNARTYNQEGSWVYIDANEMEKVFDAALERTTAGSGLPGAAPSAADSASGSFDGALTPMDEDDKPVRSRGRSSTRKQVISDDEYLTPSDEE</sequence>
<keyword evidence="17" id="KW-1185">Reference proteome</keyword>
<dbReference type="GO" id="GO:0042393">
    <property type="term" value="F:histone binding"/>
    <property type="evidence" value="ECO:0007669"/>
    <property type="project" value="InterPro"/>
</dbReference>
<keyword evidence="5" id="KW-0805">Transcription regulation</keyword>
<evidence type="ECO:0000256" key="6">
    <source>
        <dbReference type="ARBA" id="ARBA00023117"/>
    </source>
</evidence>
<feature type="region of interest" description="Disordered" evidence="10">
    <location>
        <begin position="1409"/>
        <end position="1465"/>
    </location>
</feature>
<evidence type="ECO:0000259" key="13">
    <source>
        <dbReference type="PROSITE" id="PS51194"/>
    </source>
</evidence>
<dbReference type="InterPro" id="IPR049730">
    <property type="entry name" value="SNF2/RAD54-like_C"/>
</dbReference>
<dbReference type="PROSITE" id="PS51666">
    <property type="entry name" value="QLQ"/>
    <property type="match status" value="1"/>
</dbReference>
<feature type="compositionally biased region" description="Pro residues" evidence="10">
    <location>
        <begin position="114"/>
        <end position="123"/>
    </location>
</feature>
<evidence type="ECO:0000256" key="10">
    <source>
        <dbReference type="SAM" id="MobiDB-lite"/>
    </source>
</evidence>
<dbReference type="GO" id="GO:0005634">
    <property type="term" value="C:nucleus"/>
    <property type="evidence" value="ECO:0007669"/>
    <property type="project" value="UniProtKB-SubCell"/>
</dbReference>
<evidence type="ECO:0000256" key="3">
    <source>
        <dbReference type="ARBA" id="ARBA00022801"/>
    </source>
</evidence>
<name>A0A5M3N4T8_CONPW</name>
<evidence type="ECO:0000259" key="15">
    <source>
        <dbReference type="PROSITE" id="PS51666"/>
    </source>
</evidence>
<accession>A0A5M3N4T8</accession>
<gene>
    <name evidence="16" type="ORF">CONPUDRAFT_94624</name>
</gene>
<dbReference type="InterPro" id="IPR001487">
    <property type="entry name" value="Bromodomain"/>
</dbReference>
<dbReference type="InterPro" id="IPR027417">
    <property type="entry name" value="P-loop_NTPase"/>
</dbReference>
<dbReference type="Pfam" id="PF08880">
    <property type="entry name" value="QLQ"/>
    <property type="match status" value="1"/>
</dbReference>
<comment type="caution">
    <text evidence="16">The sequence shown here is derived from an EMBL/GenBank/DDBJ whole genome shotgun (WGS) entry which is preliminary data.</text>
</comment>
<evidence type="ECO:0000256" key="4">
    <source>
        <dbReference type="ARBA" id="ARBA00022840"/>
    </source>
</evidence>
<keyword evidence="3" id="KW-0378">Hydrolase</keyword>
<dbReference type="SMART" id="SM00490">
    <property type="entry name" value="HELICc"/>
    <property type="match status" value="1"/>
</dbReference>
<dbReference type="PROSITE" id="PS51192">
    <property type="entry name" value="HELICASE_ATP_BIND_1"/>
    <property type="match status" value="1"/>
</dbReference>
<dbReference type="Pfam" id="PF07529">
    <property type="entry name" value="HSA"/>
    <property type="match status" value="1"/>
</dbReference>
<keyword evidence="6 9" id="KW-0103">Bromodomain</keyword>
<dbReference type="FunFam" id="3.40.50.10810:FF:000008">
    <property type="entry name" value="Chromatin structure-remodeling complex subunit snf21"/>
    <property type="match status" value="1"/>
</dbReference>
<dbReference type="GO" id="GO:0005524">
    <property type="term" value="F:ATP binding"/>
    <property type="evidence" value="ECO:0007669"/>
    <property type="project" value="InterPro"/>
</dbReference>
<evidence type="ECO:0000256" key="7">
    <source>
        <dbReference type="ARBA" id="ARBA00023163"/>
    </source>
</evidence>
<feature type="domain" description="QLQ" evidence="15">
    <location>
        <begin position="127"/>
        <end position="162"/>
    </location>
</feature>
<dbReference type="SUPFAM" id="SSF47370">
    <property type="entry name" value="Bromodomain"/>
    <property type="match status" value="1"/>
</dbReference>
<keyword evidence="8" id="KW-0539">Nucleus</keyword>
<feature type="domain" description="Bromo" evidence="11">
    <location>
        <begin position="1318"/>
        <end position="1388"/>
    </location>
</feature>
<dbReference type="Gene3D" id="3.40.50.10810">
    <property type="entry name" value="Tandem AAA-ATPase domain"/>
    <property type="match status" value="1"/>
</dbReference>
<comment type="subcellular location">
    <subcellularLocation>
        <location evidence="1">Nucleus</location>
    </subcellularLocation>
</comment>
<dbReference type="PROSITE" id="PS51204">
    <property type="entry name" value="HSA"/>
    <property type="match status" value="1"/>
</dbReference>
<evidence type="ECO:0000256" key="9">
    <source>
        <dbReference type="PROSITE-ProRule" id="PRU00035"/>
    </source>
</evidence>
<feature type="compositionally biased region" description="Low complexity" evidence="10">
    <location>
        <begin position="1409"/>
        <end position="1430"/>
    </location>
</feature>
<evidence type="ECO:0000259" key="14">
    <source>
        <dbReference type="PROSITE" id="PS51204"/>
    </source>
</evidence>
<dbReference type="GeneID" id="19211656"/>
<dbReference type="InterPro" id="IPR014978">
    <property type="entry name" value="Gln-Leu-Gln_QLQ"/>
</dbReference>
<dbReference type="PROSITE" id="PS50014">
    <property type="entry name" value="BROMODOMAIN_2"/>
    <property type="match status" value="1"/>
</dbReference>
<dbReference type="InterPro" id="IPR001650">
    <property type="entry name" value="Helicase_C-like"/>
</dbReference>
<dbReference type="GO" id="GO:0016787">
    <property type="term" value="F:hydrolase activity"/>
    <property type="evidence" value="ECO:0007669"/>
    <property type="project" value="UniProtKB-KW"/>
</dbReference>
<evidence type="ECO:0000259" key="12">
    <source>
        <dbReference type="PROSITE" id="PS51192"/>
    </source>
</evidence>
<feature type="region of interest" description="Disordered" evidence="10">
    <location>
        <begin position="330"/>
        <end position="349"/>
    </location>
</feature>
<dbReference type="Pfam" id="PF00439">
    <property type="entry name" value="Bromodomain"/>
    <property type="match status" value="1"/>
</dbReference>
<evidence type="ECO:0000259" key="11">
    <source>
        <dbReference type="PROSITE" id="PS50014"/>
    </source>
</evidence>
<feature type="domain" description="Helicase ATP-binding" evidence="12">
    <location>
        <begin position="602"/>
        <end position="767"/>
    </location>
</feature>
<evidence type="ECO:0000256" key="2">
    <source>
        <dbReference type="ARBA" id="ARBA00022741"/>
    </source>
</evidence>
<keyword evidence="2" id="KW-0547">Nucleotide-binding</keyword>
<organism evidence="16 17">
    <name type="scientific">Coniophora puteana (strain RWD-64-598)</name>
    <name type="common">Brown rot fungus</name>
    <dbReference type="NCBI Taxonomy" id="741705"/>
    <lineage>
        <taxon>Eukaryota</taxon>
        <taxon>Fungi</taxon>
        <taxon>Dikarya</taxon>
        <taxon>Basidiomycota</taxon>
        <taxon>Agaricomycotina</taxon>
        <taxon>Agaricomycetes</taxon>
        <taxon>Agaricomycetidae</taxon>
        <taxon>Boletales</taxon>
        <taxon>Coniophorineae</taxon>
        <taxon>Coniophoraceae</taxon>
        <taxon>Coniophora</taxon>
    </lineage>
</organism>
<feature type="domain" description="HSA" evidence="14">
    <location>
        <begin position="416"/>
        <end position="488"/>
    </location>
</feature>
<feature type="compositionally biased region" description="Acidic residues" evidence="10">
    <location>
        <begin position="1454"/>
        <end position="1465"/>
    </location>
</feature>
<dbReference type="InterPro" id="IPR029295">
    <property type="entry name" value="SnAC"/>
</dbReference>
<dbReference type="Gene3D" id="3.40.50.300">
    <property type="entry name" value="P-loop containing nucleotide triphosphate hydrolases"/>
    <property type="match status" value="1"/>
</dbReference>
<dbReference type="KEGG" id="cput:CONPUDRAFT_94624"/>
<evidence type="ECO:0000256" key="5">
    <source>
        <dbReference type="ARBA" id="ARBA00023015"/>
    </source>
</evidence>
<dbReference type="SMART" id="SM00573">
    <property type="entry name" value="HSA"/>
    <property type="match status" value="1"/>
</dbReference>
<dbReference type="GO" id="GO:0006338">
    <property type="term" value="P:chromatin remodeling"/>
    <property type="evidence" value="ECO:0007669"/>
    <property type="project" value="UniProtKB-ARBA"/>
</dbReference>
<dbReference type="SMART" id="SM00297">
    <property type="entry name" value="BROMO"/>
    <property type="match status" value="1"/>
</dbReference>
<evidence type="ECO:0000313" key="17">
    <source>
        <dbReference type="Proteomes" id="UP000053558"/>
    </source>
</evidence>
<dbReference type="RefSeq" id="XP_007763169.1">
    <property type="nucleotide sequence ID" value="XM_007764979.1"/>
</dbReference>
<dbReference type="SUPFAM" id="SSF52540">
    <property type="entry name" value="P-loop containing nucleoside triphosphate hydrolases"/>
    <property type="match status" value="2"/>
</dbReference>